<dbReference type="Pfam" id="PF04307">
    <property type="entry name" value="YdjM"/>
    <property type="match status" value="1"/>
</dbReference>
<accession>A0YBX0</accession>
<dbReference type="OrthoDB" id="9781927at2"/>
<dbReference type="eggNOG" id="COG1988">
    <property type="taxonomic scope" value="Bacteria"/>
</dbReference>
<dbReference type="InterPro" id="IPR007404">
    <property type="entry name" value="YdjM-like"/>
</dbReference>
<keyword evidence="1" id="KW-0812">Transmembrane</keyword>
<feature type="transmembrane region" description="Helical" evidence="1">
    <location>
        <begin position="156"/>
        <end position="173"/>
    </location>
</feature>
<organism evidence="2 3">
    <name type="scientific">marine gamma proteobacterium HTCC2143</name>
    <dbReference type="NCBI Taxonomy" id="247633"/>
    <lineage>
        <taxon>Bacteria</taxon>
        <taxon>Pseudomonadati</taxon>
        <taxon>Pseudomonadota</taxon>
        <taxon>Gammaproteobacteria</taxon>
        <taxon>Cellvibrionales</taxon>
        <taxon>Spongiibacteraceae</taxon>
        <taxon>BD1-7 clade</taxon>
    </lineage>
</organism>
<evidence type="ECO:0000256" key="1">
    <source>
        <dbReference type="SAM" id="Phobius"/>
    </source>
</evidence>
<dbReference type="InterPro" id="IPR053170">
    <property type="entry name" value="Transcription_regulator"/>
</dbReference>
<keyword evidence="1" id="KW-1133">Transmembrane helix</keyword>
<dbReference type="EMBL" id="AAVT01000002">
    <property type="protein sequence ID" value="EAW32050.1"/>
    <property type="molecule type" value="Genomic_DNA"/>
</dbReference>
<dbReference type="AlphaFoldDB" id="A0YBX0"/>
<feature type="transmembrane region" description="Helical" evidence="1">
    <location>
        <begin position="93"/>
        <end position="113"/>
    </location>
</feature>
<name>A0YBX0_9GAMM</name>
<keyword evidence="1" id="KW-0472">Membrane</keyword>
<reference evidence="2 3" key="1">
    <citation type="journal article" date="2010" name="J. Bacteriol.">
        <title>Genome sequence of the oligotrophic marine Gammaproteobacterium HTCC2143, isolated from the Oregon Coast.</title>
        <authorList>
            <person name="Oh H.M."/>
            <person name="Kang I."/>
            <person name="Ferriera S."/>
            <person name="Giovannoni S.J."/>
            <person name="Cho J.C."/>
        </authorList>
    </citation>
    <scope>NUCLEOTIDE SEQUENCE [LARGE SCALE GENOMIC DNA]</scope>
    <source>
        <strain evidence="2 3">HTCC2143</strain>
    </source>
</reference>
<protein>
    <submittedName>
        <fullName evidence="2">Putative YhfP protein</fullName>
    </submittedName>
</protein>
<feature type="transmembrane region" description="Helical" evidence="1">
    <location>
        <begin position="63"/>
        <end position="81"/>
    </location>
</feature>
<dbReference type="PANTHER" id="PTHR40031:SF1">
    <property type="entry name" value="MEMBRANE-BOUND METAL-DEPENDENT HYDROLASE"/>
    <property type="match status" value="1"/>
</dbReference>
<proteinExistence type="predicted"/>
<evidence type="ECO:0000313" key="3">
    <source>
        <dbReference type="Proteomes" id="UP000004931"/>
    </source>
</evidence>
<feature type="transmembrane region" description="Helical" evidence="1">
    <location>
        <begin position="125"/>
        <end position="149"/>
    </location>
</feature>
<comment type="caution">
    <text evidence="2">The sequence shown here is derived from an EMBL/GenBank/DDBJ whole genome shotgun (WGS) entry which is preliminary data.</text>
</comment>
<dbReference type="PANTHER" id="PTHR40031">
    <property type="entry name" value="HYPOTHETICAL MEMBRANE SPANNING PROTEIN"/>
    <property type="match status" value="1"/>
</dbReference>
<dbReference type="STRING" id="247633.GP2143_06350"/>
<evidence type="ECO:0000313" key="2">
    <source>
        <dbReference type="EMBL" id="EAW32050.1"/>
    </source>
</evidence>
<dbReference type="Proteomes" id="UP000004931">
    <property type="component" value="Unassembled WGS sequence"/>
</dbReference>
<gene>
    <name evidence="2" type="ORF">GP2143_06350</name>
</gene>
<sequence length="334" mass="37215">MDPISQGLVGAALSQSQGSNKQLKIAGILGFLSGMAADLDVFIRSSEDPLLFLVYHRQFTHSLIFIPFGGLICALVLHKLFSRQHGISLKETWLFCTLGYATHALLDACTTYGTQLLWPFSDARIAWNIMSIIDPVYTLTLGVILLSAYISKQRKLAVIGLIWVVSYPLFGLIQRERAIDGAQRVAAERNHIPINLAAKPSFGNLLVWKTVYEVGNHYYVDAVRAGIDINVFSGDNVEKLNLGRDFPWVVGNSQQAADIDRFRWFSNGYIAKDPGNANRIIDIRYSMVPNEINALWSIELSPGADSDSHAIYKTNREASQANIDQFLRMIINPL</sequence>
<keyword evidence="3" id="KW-1185">Reference proteome</keyword>